<comment type="caution">
    <text evidence="8">The sequence shown here is derived from an EMBL/GenBank/DDBJ whole genome shotgun (WGS) entry which is preliminary data.</text>
</comment>
<dbReference type="Pfam" id="PF00069">
    <property type="entry name" value="Pkinase"/>
    <property type="match status" value="1"/>
</dbReference>
<dbReference type="PROSITE" id="PS00108">
    <property type="entry name" value="PROTEIN_KINASE_ST"/>
    <property type="match status" value="1"/>
</dbReference>
<dbReference type="AlphaFoldDB" id="A0AA37VFJ3"/>
<dbReference type="SUPFAM" id="SSF48452">
    <property type="entry name" value="TPR-like"/>
    <property type="match status" value="4"/>
</dbReference>
<dbReference type="Pfam" id="PF13374">
    <property type="entry name" value="TPR_10"/>
    <property type="match status" value="1"/>
</dbReference>
<dbReference type="Gene3D" id="3.30.200.20">
    <property type="entry name" value="Phosphorylase Kinase, domain 1"/>
    <property type="match status" value="1"/>
</dbReference>
<dbReference type="CDD" id="cd14014">
    <property type="entry name" value="STKc_PknB_like"/>
    <property type="match status" value="1"/>
</dbReference>
<dbReference type="SUPFAM" id="SSF56112">
    <property type="entry name" value="Protein kinase-like (PK-like)"/>
    <property type="match status" value="1"/>
</dbReference>
<feature type="repeat" description="TPR" evidence="5">
    <location>
        <begin position="719"/>
        <end position="752"/>
    </location>
</feature>
<keyword evidence="9" id="KW-1185">Reference proteome</keyword>
<dbReference type="InterPro" id="IPR017441">
    <property type="entry name" value="Protein_kinase_ATP_BS"/>
</dbReference>
<gene>
    <name evidence="8" type="ORF">rosag_34670</name>
</gene>
<dbReference type="GO" id="GO:0004672">
    <property type="term" value="F:protein kinase activity"/>
    <property type="evidence" value="ECO:0007669"/>
    <property type="project" value="InterPro"/>
</dbReference>
<keyword evidence="4 6" id="KW-0067">ATP-binding</keyword>
<keyword evidence="2 6" id="KW-0547">Nucleotide-binding</keyword>
<dbReference type="EMBL" id="BRXS01000005">
    <property type="protein sequence ID" value="GLC26954.1"/>
    <property type="molecule type" value="Genomic_DNA"/>
</dbReference>
<dbReference type="InterPro" id="IPR011990">
    <property type="entry name" value="TPR-like_helical_dom_sf"/>
</dbReference>
<dbReference type="SMART" id="SM00220">
    <property type="entry name" value="S_TKc"/>
    <property type="match status" value="1"/>
</dbReference>
<evidence type="ECO:0000259" key="7">
    <source>
        <dbReference type="PROSITE" id="PS50011"/>
    </source>
</evidence>
<dbReference type="InterPro" id="IPR008271">
    <property type="entry name" value="Ser/Thr_kinase_AS"/>
</dbReference>
<dbReference type="PANTHER" id="PTHR45641:SF19">
    <property type="entry name" value="NEPHROCYSTIN-3"/>
    <property type="match status" value="1"/>
</dbReference>
<feature type="domain" description="Protein kinase" evidence="7">
    <location>
        <begin position="88"/>
        <end position="355"/>
    </location>
</feature>
<evidence type="ECO:0000313" key="8">
    <source>
        <dbReference type="EMBL" id="GLC26954.1"/>
    </source>
</evidence>
<dbReference type="GO" id="GO:0005524">
    <property type="term" value="F:ATP binding"/>
    <property type="evidence" value="ECO:0007669"/>
    <property type="project" value="UniProtKB-UniRule"/>
</dbReference>
<evidence type="ECO:0000256" key="2">
    <source>
        <dbReference type="ARBA" id="ARBA00022741"/>
    </source>
</evidence>
<dbReference type="Gene3D" id="1.25.40.10">
    <property type="entry name" value="Tetratricopeptide repeat domain"/>
    <property type="match status" value="3"/>
</dbReference>
<dbReference type="Pfam" id="PF13424">
    <property type="entry name" value="TPR_12"/>
    <property type="match status" value="4"/>
</dbReference>
<keyword evidence="3 5" id="KW-0802">TPR repeat</keyword>
<dbReference type="Gene3D" id="1.10.510.10">
    <property type="entry name" value="Transferase(Phosphotransferase) domain 1"/>
    <property type="match status" value="1"/>
</dbReference>
<feature type="binding site" evidence="6">
    <location>
        <position position="119"/>
    </location>
    <ligand>
        <name>ATP</name>
        <dbReference type="ChEBI" id="CHEBI:30616"/>
    </ligand>
</feature>
<evidence type="ECO:0000256" key="4">
    <source>
        <dbReference type="ARBA" id="ARBA00022840"/>
    </source>
</evidence>
<protein>
    <recommendedName>
        <fullName evidence="7">Protein kinase domain-containing protein</fullName>
    </recommendedName>
</protein>
<evidence type="ECO:0000256" key="3">
    <source>
        <dbReference type="ARBA" id="ARBA00022803"/>
    </source>
</evidence>
<dbReference type="PROSITE" id="PS00107">
    <property type="entry name" value="PROTEIN_KINASE_ATP"/>
    <property type="match status" value="1"/>
</dbReference>
<name>A0AA37VFJ3_9BACT</name>
<dbReference type="InterPro" id="IPR000719">
    <property type="entry name" value="Prot_kinase_dom"/>
</dbReference>
<sequence>MSGSTTDRFRRADAIFDAALDLPDDEQTAYVARACADDVELRDEVLELLRASHSDGGLLDGAAAPIAALLADSGAAADVEVPTRVGAYRVVREIGRGGMGRVFLAERADAEFDQRVALKLLQHASPGLVRRFLAERRILARLEHPAIARLIDGGVAANGLPYFALEYVEGEHVDRYCAARELSLDARLALVARVCEAVSYAHRHLVIHRDLKPSNILVTPSGDVKLLDFGIAKLLDDGEADDTRTELRMLTPEFAAPEQVRGAPVSTATDVYALGVLLYLLLTGERPYEVRGRSPAEIERIVCDTTPVPPSARAPETLRRRLRGDLDLIVMTALQKSEARRYPTPAALAQDLERFRTGRPIRARADSAAYRIRRFVGRHRAGVAAAAALVLALAGAASRERVLRTRAEVALDRATEVERFLVGVFDVADPYATASADSGRVTARELLDRSARRIDSTLAGQPEVQAELRTALGRVYANLGLYDQATPLLRQSLAQRTALHGAEGAAIAANLDLLGAALTQQDRYDEAEPLLRRALAQRRRLLGDRDTATAASLVRLATLMEQRNQYEPAEPLYREALDIYRTALGDTAVQVGSALNNLGLVRYNRGAYADAEAHYRQALAIVRQRLGEDHPLTAEVMHNLAQTLQLRREFAEAERYYRASLQAKRRALGDAHPSVTIGINNLAQFLTVNSTRLDEAEALAREAIALDRRTFGPRHSYVAEGLRNLGVVLRTKGDFAAAERALREALEMDRALLGEPHRKVATIYAHLAQTVYQTGDAREAVRLMRESLAQYRALLGDGHVNTLVTAGNLGRMLAATGDAAEAERLLRATLSRTDTTKSEHRRGYVDARRSLGEAVLAQGRAGEALPILAEALAASQARNGPDNWRTAEAQLTYGRALAALRRHAEARPLLLAASATLERQRRTQPRLAAAAAAVARLPES</sequence>
<dbReference type="SMART" id="SM00028">
    <property type="entry name" value="TPR"/>
    <property type="match status" value="8"/>
</dbReference>
<dbReference type="Proteomes" id="UP001161325">
    <property type="component" value="Unassembled WGS sequence"/>
</dbReference>
<evidence type="ECO:0000256" key="1">
    <source>
        <dbReference type="ARBA" id="ARBA00022737"/>
    </source>
</evidence>
<evidence type="ECO:0000256" key="6">
    <source>
        <dbReference type="PROSITE-ProRule" id="PRU10141"/>
    </source>
</evidence>
<evidence type="ECO:0000313" key="9">
    <source>
        <dbReference type="Proteomes" id="UP001161325"/>
    </source>
</evidence>
<keyword evidence="1" id="KW-0677">Repeat</keyword>
<dbReference type="PROSITE" id="PS50005">
    <property type="entry name" value="TPR"/>
    <property type="match status" value="1"/>
</dbReference>
<accession>A0AA37VFJ3</accession>
<organism evidence="8 9">
    <name type="scientific">Roseisolibacter agri</name>
    <dbReference type="NCBI Taxonomy" id="2014610"/>
    <lineage>
        <taxon>Bacteria</taxon>
        <taxon>Pseudomonadati</taxon>
        <taxon>Gemmatimonadota</taxon>
        <taxon>Gemmatimonadia</taxon>
        <taxon>Gemmatimonadales</taxon>
        <taxon>Gemmatimonadaceae</taxon>
        <taxon>Roseisolibacter</taxon>
    </lineage>
</organism>
<proteinExistence type="predicted"/>
<dbReference type="InterPro" id="IPR011009">
    <property type="entry name" value="Kinase-like_dom_sf"/>
</dbReference>
<reference evidence="8" key="1">
    <citation type="submission" date="2022-08" db="EMBL/GenBank/DDBJ databases">
        <title>Draft genome sequencing of Roseisolibacter agri AW1220.</title>
        <authorList>
            <person name="Tobiishi Y."/>
            <person name="Tonouchi A."/>
        </authorList>
    </citation>
    <scope>NUCLEOTIDE SEQUENCE</scope>
    <source>
        <strain evidence="8">AW1220</strain>
    </source>
</reference>
<dbReference type="InterPro" id="IPR019734">
    <property type="entry name" value="TPR_rpt"/>
</dbReference>
<evidence type="ECO:0000256" key="5">
    <source>
        <dbReference type="PROSITE-ProRule" id="PRU00339"/>
    </source>
</evidence>
<dbReference type="RefSeq" id="WP_284351404.1">
    <property type="nucleotide sequence ID" value="NZ_BRXS01000005.1"/>
</dbReference>
<dbReference type="PROSITE" id="PS50011">
    <property type="entry name" value="PROTEIN_KINASE_DOM"/>
    <property type="match status" value="1"/>
</dbReference>
<dbReference type="PANTHER" id="PTHR45641">
    <property type="entry name" value="TETRATRICOPEPTIDE REPEAT PROTEIN (AFU_ORTHOLOGUE AFUA_6G03870)"/>
    <property type="match status" value="1"/>
</dbReference>